<keyword evidence="1" id="KW-0378">Hydrolase</keyword>
<dbReference type="NCBIfam" id="NF033748">
    <property type="entry name" value="class_F_sortase"/>
    <property type="match status" value="1"/>
</dbReference>
<dbReference type="Gene3D" id="2.40.260.10">
    <property type="entry name" value="Sortase"/>
    <property type="match status" value="1"/>
</dbReference>
<dbReference type="InterPro" id="IPR042001">
    <property type="entry name" value="Sortase_F"/>
</dbReference>
<comment type="caution">
    <text evidence="3">The sequence shown here is derived from an EMBL/GenBank/DDBJ whole genome shotgun (WGS) entry which is preliminary data.</text>
</comment>
<proteinExistence type="predicted"/>
<name>A0ABU6FD39_9ACTN</name>
<dbReference type="RefSeq" id="WP_326021271.1">
    <property type="nucleotide sequence ID" value="NZ_JAOZYC010000153.1"/>
</dbReference>
<keyword evidence="4" id="KW-1185">Reference proteome</keyword>
<dbReference type="Proteomes" id="UP001354931">
    <property type="component" value="Unassembled WGS sequence"/>
</dbReference>
<dbReference type="InterPro" id="IPR005754">
    <property type="entry name" value="Sortase"/>
</dbReference>
<dbReference type="InterPro" id="IPR023365">
    <property type="entry name" value="Sortase_dom-sf"/>
</dbReference>
<dbReference type="CDD" id="cd05829">
    <property type="entry name" value="Sortase_F"/>
    <property type="match status" value="1"/>
</dbReference>
<dbReference type="Pfam" id="PF04203">
    <property type="entry name" value="Sortase"/>
    <property type="match status" value="1"/>
</dbReference>
<dbReference type="SUPFAM" id="SSF63817">
    <property type="entry name" value="Sortase"/>
    <property type="match status" value="1"/>
</dbReference>
<gene>
    <name evidence="3" type="ORF">OKJ99_31085</name>
</gene>
<feature type="signal peptide" evidence="2">
    <location>
        <begin position="1"/>
        <end position="31"/>
    </location>
</feature>
<protein>
    <submittedName>
        <fullName evidence="3">Class F sortase</fullName>
    </submittedName>
</protein>
<reference evidence="3 4" key="1">
    <citation type="submission" date="2022-10" db="EMBL/GenBank/DDBJ databases">
        <authorList>
            <person name="Xie J."/>
            <person name="Shen N."/>
        </authorList>
    </citation>
    <scope>NUCLEOTIDE SEQUENCE [LARGE SCALE GENOMIC DNA]</scope>
    <source>
        <strain evidence="3 4">YIM65594</strain>
    </source>
</reference>
<evidence type="ECO:0000256" key="1">
    <source>
        <dbReference type="ARBA" id="ARBA00022801"/>
    </source>
</evidence>
<sequence>MTSPLRTSVPLAAVPVLLGALLLPGAHPAVASSDGSARTRISSPLRAQGELAHRAADSPPVRLRIPRLRVSAPFTGLSLDAQDRLQIPSKKNRNLVGWYEDGVPPGARGNAIVLGHVDTKSGPAVFYRLGQLRSGNTVNVRRADGSTAEFRVTAVRTYKKSRFPNQLVYGATRDAQLRLITCGGEYRKSEGGYQSNVVVFAKLDGIHGGS</sequence>
<dbReference type="EMBL" id="JAOZYC010000153">
    <property type="protein sequence ID" value="MEB8341949.1"/>
    <property type="molecule type" value="Genomic_DNA"/>
</dbReference>
<keyword evidence="2" id="KW-0732">Signal</keyword>
<organism evidence="3 4">
    <name type="scientific">Streptomyces endophyticus</name>
    <dbReference type="NCBI Taxonomy" id="714166"/>
    <lineage>
        <taxon>Bacteria</taxon>
        <taxon>Bacillati</taxon>
        <taxon>Actinomycetota</taxon>
        <taxon>Actinomycetes</taxon>
        <taxon>Kitasatosporales</taxon>
        <taxon>Streptomycetaceae</taxon>
        <taxon>Streptomyces</taxon>
    </lineage>
</organism>
<evidence type="ECO:0000313" key="4">
    <source>
        <dbReference type="Proteomes" id="UP001354931"/>
    </source>
</evidence>
<evidence type="ECO:0000313" key="3">
    <source>
        <dbReference type="EMBL" id="MEB8341949.1"/>
    </source>
</evidence>
<accession>A0ABU6FD39</accession>
<feature type="chain" id="PRO_5045254470" evidence="2">
    <location>
        <begin position="32"/>
        <end position="210"/>
    </location>
</feature>
<evidence type="ECO:0000256" key="2">
    <source>
        <dbReference type="SAM" id="SignalP"/>
    </source>
</evidence>